<keyword evidence="4 7" id="KW-0479">Metal-binding</keyword>
<dbReference type="InterPro" id="IPR036412">
    <property type="entry name" value="HAD-like_sf"/>
</dbReference>
<evidence type="ECO:0000256" key="5">
    <source>
        <dbReference type="ARBA" id="ARBA00022801"/>
    </source>
</evidence>
<dbReference type="InterPro" id="IPR010023">
    <property type="entry name" value="KdsC_fam"/>
</dbReference>
<dbReference type="PANTHER" id="PTHR21485:SF3">
    <property type="entry name" value="N-ACYLNEURAMINATE CYTIDYLYLTRANSFERASE"/>
    <property type="match status" value="1"/>
</dbReference>
<evidence type="ECO:0000313" key="9">
    <source>
        <dbReference type="Proteomes" id="UP000029578"/>
    </source>
</evidence>
<dbReference type="EMBL" id="JRNS01000515">
    <property type="protein sequence ID" value="KGF43773.1"/>
    <property type="molecule type" value="Genomic_DNA"/>
</dbReference>
<evidence type="ECO:0000256" key="7">
    <source>
        <dbReference type="PIRSR" id="PIRSR006118-2"/>
    </source>
</evidence>
<dbReference type="FunFam" id="3.40.50.1000:FF:000029">
    <property type="entry name" value="3-deoxy-D-manno-octulosonate 8-phosphate phosphatase KdsC"/>
    <property type="match status" value="1"/>
</dbReference>
<dbReference type="GO" id="GO:0008781">
    <property type="term" value="F:N-acylneuraminate cytidylyltransferase activity"/>
    <property type="evidence" value="ECO:0007669"/>
    <property type="project" value="TreeGrafter"/>
</dbReference>
<evidence type="ECO:0000313" key="8">
    <source>
        <dbReference type="EMBL" id="KGF43773.1"/>
    </source>
</evidence>
<dbReference type="GO" id="GO:0046872">
    <property type="term" value="F:metal ion binding"/>
    <property type="evidence" value="ECO:0007669"/>
    <property type="project" value="UniProtKB-KW"/>
</dbReference>
<keyword evidence="5" id="KW-0378">Hydrolase</keyword>
<dbReference type="NCBIfam" id="TIGR01670">
    <property type="entry name" value="KdsC-phosphatas"/>
    <property type="match status" value="1"/>
</dbReference>
<dbReference type="PIRSF" id="PIRSF006118">
    <property type="entry name" value="KDO8-P_Ptase"/>
    <property type="match status" value="1"/>
</dbReference>
<evidence type="ECO:0000256" key="6">
    <source>
        <dbReference type="ARBA" id="ARBA00022842"/>
    </source>
</evidence>
<organism evidence="8 9">
    <name type="scientific">Prevotella melaninogenica DNF00666</name>
    <dbReference type="NCBI Taxonomy" id="1401073"/>
    <lineage>
        <taxon>Bacteria</taxon>
        <taxon>Pseudomonadati</taxon>
        <taxon>Bacteroidota</taxon>
        <taxon>Bacteroidia</taxon>
        <taxon>Bacteroidales</taxon>
        <taxon>Prevotellaceae</taxon>
        <taxon>Prevotella</taxon>
    </lineage>
</organism>
<dbReference type="SUPFAM" id="SSF56784">
    <property type="entry name" value="HAD-like"/>
    <property type="match status" value="1"/>
</dbReference>
<proteinExistence type="inferred from homology"/>
<comment type="cofactor">
    <cofactor evidence="1 7">
        <name>Mg(2+)</name>
        <dbReference type="ChEBI" id="CHEBI:18420"/>
    </cofactor>
</comment>
<comment type="caution">
    <text evidence="8">The sequence shown here is derived from an EMBL/GenBank/DDBJ whole genome shotgun (WGS) entry which is preliminary data.</text>
</comment>
<comment type="similarity">
    <text evidence="2">Belongs to the KdsC family.</text>
</comment>
<sequence length="172" mass="19501">MINYDLRKIKAVVFDVDGVLSASTIQMDEKGDPLRTINIKDGYAIQLAVKHGLQLAIMTGGHNENVRSRYEYLGVKDVYISCSMKIRTWEEFLKKYDLKEEEIIYVGDDIPDYEVMKRAGCPCCPKDACAEIKKISTYVSDSKGGYGVARDILEQVMKAQGKWVLNEKAFGW</sequence>
<dbReference type="Pfam" id="PF08282">
    <property type="entry name" value="Hydrolase_3"/>
    <property type="match status" value="1"/>
</dbReference>
<gene>
    <name evidence="8" type="ORF">HMPREF0661_11590</name>
</gene>
<dbReference type="InterPro" id="IPR006549">
    <property type="entry name" value="HAD-SF_hydro_IIIA"/>
</dbReference>
<name>A0A096A9K2_9BACT</name>
<dbReference type="PANTHER" id="PTHR21485">
    <property type="entry name" value="HAD SUPERFAMILY MEMBERS CMAS AND KDSC"/>
    <property type="match status" value="1"/>
</dbReference>
<dbReference type="Gene3D" id="3.40.50.1000">
    <property type="entry name" value="HAD superfamily/HAD-like"/>
    <property type="match status" value="1"/>
</dbReference>
<dbReference type="SFLD" id="SFLDG01138">
    <property type="entry name" value="C1.6.2:_Deoxy-d-mannose-octulo"/>
    <property type="match status" value="1"/>
</dbReference>
<protein>
    <submittedName>
        <fullName evidence="8">3-deoxy-D-manno-octulosonate 8-phosphate phosphatase</fullName>
    </submittedName>
</protein>
<reference evidence="8 9" key="1">
    <citation type="submission" date="2014-07" db="EMBL/GenBank/DDBJ databases">
        <authorList>
            <person name="McCorrison J."/>
            <person name="Sanka R."/>
            <person name="Torralba M."/>
            <person name="Gillis M."/>
            <person name="Haft D.H."/>
            <person name="Methe B."/>
            <person name="Sutton G."/>
            <person name="Nelson K.E."/>
        </authorList>
    </citation>
    <scope>NUCLEOTIDE SEQUENCE [LARGE SCALE GENOMIC DNA]</scope>
    <source>
        <strain evidence="8 9">DNF00666</strain>
    </source>
</reference>
<dbReference type="InterPro" id="IPR050793">
    <property type="entry name" value="CMP-NeuNAc_synthase"/>
</dbReference>
<evidence type="ECO:0000256" key="3">
    <source>
        <dbReference type="ARBA" id="ARBA00011881"/>
    </source>
</evidence>
<dbReference type="RefSeq" id="WP_036866620.1">
    <property type="nucleotide sequence ID" value="NZ_JRNS01000515.1"/>
</dbReference>
<evidence type="ECO:0000256" key="4">
    <source>
        <dbReference type="ARBA" id="ARBA00022723"/>
    </source>
</evidence>
<evidence type="ECO:0000256" key="1">
    <source>
        <dbReference type="ARBA" id="ARBA00001946"/>
    </source>
</evidence>
<comment type="subunit">
    <text evidence="3">Homotetramer.</text>
</comment>
<feature type="binding site" evidence="7">
    <location>
        <position position="15"/>
    </location>
    <ligand>
        <name>Mg(2+)</name>
        <dbReference type="ChEBI" id="CHEBI:18420"/>
    </ligand>
</feature>
<dbReference type="SFLD" id="SFLDS00003">
    <property type="entry name" value="Haloacid_Dehalogenase"/>
    <property type="match status" value="1"/>
</dbReference>
<dbReference type="NCBIfam" id="TIGR01662">
    <property type="entry name" value="HAD-SF-IIIA"/>
    <property type="match status" value="1"/>
</dbReference>
<dbReference type="SFLD" id="SFLDG01136">
    <property type="entry name" value="C1.6:_Phosphoserine_Phosphatas"/>
    <property type="match status" value="1"/>
</dbReference>
<feature type="binding site" evidence="7">
    <location>
        <position position="108"/>
    </location>
    <ligand>
        <name>Mg(2+)</name>
        <dbReference type="ChEBI" id="CHEBI:18420"/>
    </ligand>
</feature>
<feature type="binding site" evidence="7">
    <location>
        <position position="17"/>
    </location>
    <ligand>
        <name>substrate</name>
    </ligand>
</feature>
<dbReference type="AlphaFoldDB" id="A0A096A9K2"/>
<dbReference type="Proteomes" id="UP000029578">
    <property type="component" value="Unassembled WGS sequence"/>
</dbReference>
<keyword evidence="6 7" id="KW-0460">Magnesium</keyword>
<dbReference type="InterPro" id="IPR023214">
    <property type="entry name" value="HAD_sf"/>
</dbReference>
<evidence type="ECO:0000256" key="2">
    <source>
        <dbReference type="ARBA" id="ARBA00005893"/>
    </source>
</evidence>
<accession>A0A096A9K2</accession>
<dbReference type="GO" id="GO:0016788">
    <property type="term" value="F:hydrolase activity, acting on ester bonds"/>
    <property type="evidence" value="ECO:0007669"/>
    <property type="project" value="InterPro"/>
</dbReference>